<keyword evidence="3" id="KW-1185">Reference proteome</keyword>
<keyword evidence="1" id="KW-0472">Membrane</keyword>
<evidence type="ECO:0000313" key="2">
    <source>
        <dbReference type="EMBL" id="KAL3730379.1"/>
    </source>
</evidence>
<accession>A0ABD3JW15</accession>
<name>A0ABD3JW15_EUCGL</name>
<reference evidence="2 3" key="1">
    <citation type="submission" date="2024-11" db="EMBL/GenBank/DDBJ databases">
        <title>Chromosome-level genome assembly of Eucalyptus globulus Labill. provides insights into its genome evolution.</title>
        <authorList>
            <person name="Li X."/>
        </authorList>
    </citation>
    <scope>NUCLEOTIDE SEQUENCE [LARGE SCALE GENOMIC DNA]</scope>
    <source>
        <strain evidence="2">CL2024</strain>
        <tissue evidence="2">Fresh tender leaves</tissue>
    </source>
</reference>
<keyword evidence="1" id="KW-0812">Transmembrane</keyword>
<evidence type="ECO:0000313" key="3">
    <source>
        <dbReference type="Proteomes" id="UP001634007"/>
    </source>
</evidence>
<comment type="caution">
    <text evidence="2">The sequence shown here is derived from an EMBL/GenBank/DDBJ whole genome shotgun (WGS) entry which is preliminary data.</text>
</comment>
<protein>
    <submittedName>
        <fullName evidence="2">Uncharacterized protein</fullName>
    </submittedName>
</protein>
<organism evidence="2 3">
    <name type="scientific">Eucalyptus globulus</name>
    <name type="common">Tasmanian blue gum</name>
    <dbReference type="NCBI Taxonomy" id="34317"/>
    <lineage>
        <taxon>Eukaryota</taxon>
        <taxon>Viridiplantae</taxon>
        <taxon>Streptophyta</taxon>
        <taxon>Embryophyta</taxon>
        <taxon>Tracheophyta</taxon>
        <taxon>Spermatophyta</taxon>
        <taxon>Magnoliopsida</taxon>
        <taxon>eudicotyledons</taxon>
        <taxon>Gunneridae</taxon>
        <taxon>Pentapetalae</taxon>
        <taxon>rosids</taxon>
        <taxon>malvids</taxon>
        <taxon>Myrtales</taxon>
        <taxon>Myrtaceae</taxon>
        <taxon>Myrtoideae</taxon>
        <taxon>Eucalypteae</taxon>
        <taxon>Eucalyptus</taxon>
    </lineage>
</organism>
<dbReference type="EMBL" id="JBJKBG010000007">
    <property type="protein sequence ID" value="KAL3730379.1"/>
    <property type="molecule type" value="Genomic_DNA"/>
</dbReference>
<gene>
    <name evidence="2" type="ORF">ACJRO7_027400</name>
</gene>
<sequence>MNGRVYIFGSIFFIGSFVDIVKFWLETSNGWLIGANGVKTRGAGSSFSDERDGDREQKQVAMTIAVKGIAVESKTGLEMMIQAGKAALPIRVMRITQAIILWTVIKI</sequence>
<feature type="transmembrane region" description="Helical" evidence="1">
    <location>
        <begin position="6"/>
        <end position="25"/>
    </location>
</feature>
<dbReference type="AlphaFoldDB" id="A0ABD3JW15"/>
<proteinExistence type="predicted"/>
<evidence type="ECO:0000256" key="1">
    <source>
        <dbReference type="SAM" id="Phobius"/>
    </source>
</evidence>
<dbReference type="Proteomes" id="UP001634007">
    <property type="component" value="Unassembled WGS sequence"/>
</dbReference>
<keyword evidence="1" id="KW-1133">Transmembrane helix</keyword>